<accession>A0ABP9YW55</accession>
<keyword evidence="1" id="KW-0479">Metal-binding</keyword>
<evidence type="ECO:0000256" key="3">
    <source>
        <dbReference type="ARBA" id="ARBA00023134"/>
    </source>
</evidence>
<evidence type="ECO:0000256" key="1">
    <source>
        <dbReference type="ARBA" id="ARBA00022723"/>
    </source>
</evidence>
<dbReference type="Proteomes" id="UP001473302">
    <property type="component" value="Unassembled WGS sequence"/>
</dbReference>
<dbReference type="SMART" id="SM00275">
    <property type="entry name" value="G_alpha"/>
    <property type="match status" value="1"/>
</dbReference>
<comment type="caution">
    <text evidence="5">The sequence shown here is derived from an EMBL/GenBank/DDBJ whole genome shotgun (WGS) entry which is preliminary data.</text>
</comment>
<dbReference type="SUPFAM" id="SSF52540">
    <property type="entry name" value="P-loop containing nucleoside triphosphate hydrolases"/>
    <property type="match status" value="1"/>
</dbReference>
<dbReference type="EMBL" id="BAABUK010000009">
    <property type="protein sequence ID" value="GAA5811096.1"/>
    <property type="molecule type" value="Genomic_DNA"/>
</dbReference>
<keyword evidence="4" id="KW-0807">Transducer</keyword>
<evidence type="ECO:0000313" key="5">
    <source>
        <dbReference type="EMBL" id="GAA5811096.1"/>
    </source>
</evidence>
<organism evidence="5 6">
    <name type="scientific">Mucor flavus</name>
    <dbReference type="NCBI Taxonomy" id="439312"/>
    <lineage>
        <taxon>Eukaryota</taxon>
        <taxon>Fungi</taxon>
        <taxon>Fungi incertae sedis</taxon>
        <taxon>Mucoromycota</taxon>
        <taxon>Mucoromycotina</taxon>
        <taxon>Mucoromycetes</taxon>
        <taxon>Mucorales</taxon>
        <taxon>Mucorineae</taxon>
        <taxon>Mucoraceae</taxon>
        <taxon>Mucor</taxon>
    </lineage>
</organism>
<keyword evidence="6" id="KW-1185">Reference proteome</keyword>
<evidence type="ECO:0000256" key="2">
    <source>
        <dbReference type="ARBA" id="ARBA00022741"/>
    </source>
</evidence>
<dbReference type="InterPro" id="IPR011025">
    <property type="entry name" value="GproteinA_insert"/>
</dbReference>
<dbReference type="Pfam" id="PF00503">
    <property type="entry name" value="G-alpha"/>
    <property type="match status" value="1"/>
</dbReference>
<evidence type="ECO:0000313" key="6">
    <source>
        <dbReference type="Proteomes" id="UP001473302"/>
    </source>
</evidence>
<keyword evidence="2" id="KW-0547">Nucleotide-binding</keyword>
<dbReference type="InterPro" id="IPR001019">
    <property type="entry name" value="Gprotein_alpha_su"/>
</dbReference>
<protein>
    <submittedName>
        <fullName evidence="5">Uncharacterized protein</fullName>
    </submittedName>
</protein>
<evidence type="ECO:0000256" key="4">
    <source>
        <dbReference type="ARBA" id="ARBA00023224"/>
    </source>
</evidence>
<dbReference type="PRINTS" id="PR01241">
    <property type="entry name" value="GPROTEINAFNG"/>
</dbReference>
<gene>
    <name evidence="5" type="ORF">MFLAVUS_004525</name>
</gene>
<dbReference type="CDD" id="cd00066">
    <property type="entry name" value="G-alpha"/>
    <property type="match status" value="1"/>
</dbReference>
<proteinExistence type="predicted"/>
<dbReference type="PRINTS" id="PR00318">
    <property type="entry name" value="GPROTEINA"/>
</dbReference>
<sequence length="340" mass="39284">MGCCQSTEQVEEKQRNQEIDAQIKRDRVKLRKEIKMLLLGAGESGKSTILKQMKLIHDGGYTPEERETFKEVIFSNTMQSMRVTLEAMDSLGIMFHNSENEGHKRLVLEAPPQIDYLGHELVIAITSLWDDEGVQECVQSYFDSILRIGQSNYMPSDQDVLRSRVKSTGITETTFVIENLTYRMFDVGGQRSERKKWIHCFENVTALVFLVAISEYDQVLFEDESVNRLQESLTLFDSICNSRWFIKTSIILFLNKIDLFQEKLPRSPLIEFFPEYKDGDNYEAASQYLLDKFISLNTRADTKQIYTHLTCATETKQIKFVMNAVNDIVVHDNLRNVGLL</sequence>
<keyword evidence="3" id="KW-0342">GTP-binding</keyword>
<dbReference type="PANTHER" id="PTHR10218:SF302">
    <property type="entry name" value="GUANINE NUCLEOTIDE-BINDING PROTEIN ALPHA-5 SUBUNIT"/>
    <property type="match status" value="1"/>
</dbReference>
<dbReference type="InterPro" id="IPR027417">
    <property type="entry name" value="P-loop_NTPase"/>
</dbReference>
<dbReference type="PANTHER" id="PTHR10218">
    <property type="entry name" value="GTP-BINDING PROTEIN ALPHA SUBUNIT"/>
    <property type="match status" value="1"/>
</dbReference>
<dbReference type="Gene3D" id="3.40.50.300">
    <property type="entry name" value="P-loop containing nucleotide triphosphate hydrolases"/>
    <property type="match status" value="1"/>
</dbReference>
<dbReference type="Gene3D" id="1.10.400.10">
    <property type="entry name" value="GI Alpha 1, domain 2-like"/>
    <property type="match status" value="1"/>
</dbReference>
<dbReference type="SUPFAM" id="SSF47895">
    <property type="entry name" value="Transducin (alpha subunit), insertion domain"/>
    <property type="match status" value="1"/>
</dbReference>
<dbReference type="PROSITE" id="PS51882">
    <property type="entry name" value="G_ALPHA"/>
    <property type="match status" value="1"/>
</dbReference>
<dbReference type="InterPro" id="IPR002975">
    <property type="entry name" value="Fungi_Gprotein_alpha"/>
</dbReference>
<reference evidence="5 6" key="1">
    <citation type="submission" date="2024-04" db="EMBL/GenBank/DDBJ databases">
        <title>genome sequences of Mucor flavus KT1a and Helicostylum pulchrum KT1b strains isolated from the surface of a dry-aged beef.</title>
        <authorList>
            <person name="Toyotome T."/>
            <person name="Hosono M."/>
            <person name="Torimaru M."/>
            <person name="Fukuda K."/>
            <person name="Mikami N."/>
        </authorList>
    </citation>
    <scope>NUCLEOTIDE SEQUENCE [LARGE SCALE GENOMIC DNA]</scope>
    <source>
        <strain evidence="5 6">KT1a</strain>
    </source>
</reference>
<name>A0ABP9YW55_9FUNG</name>